<dbReference type="RefSeq" id="WP_014101788.1">
    <property type="nucleotide sequence ID" value="NC_016026.1"/>
</dbReference>
<evidence type="ECO:0000313" key="2">
    <source>
        <dbReference type="EMBL" id="AEP08565.1"/>
    </source>
</evidence>
<keyword evidence="1" id="KW-0472">Membrane</keyword>
<keyword evidence="3" id="KW-1185">Reference proteome</keyword>
<organism evidence="2 3">
    <name type="scientific">Micavibrio aeruginosavorus (strain ARL-13)</name>
    <dbReference type="NCBI Taxonomy" id="856793"/>
    <lineage>
        <taxon>Bacteria</taxon>
        <taxon>Pseudomonadati</taxon>
        <taxon>Bdellovibrionota</taxon>
        <taxon>Bdellovibrionia</taxon>
        <taxon>Bdellovibrionales</taxon>
        <taxon>Pseudobdellovibrionaceae</taxon>
        <taxon>Micavibrio</taxon>
    </lineage>
</organism>
<proteinExistence type="predicted"/>
<dbReference type="KEGG" id="mai:MICA_219"/>
<evidence type="ECO:0000313" key="3">
    <source>
        <dbReference type="Proteomes" id="UP000009286"/>
    </source>
</evidence>
<dbReference type="EMBL" id="CP002382">
    <property type="protein sequence ID" value="AEP08565.1"/>
    <property type="molecule type" value="Genomic_DNA"/>
</dbReference>
<feature type="transmembrane region" description="Helical" evidence="1">
    <location>
        <begin position="6"/>
        <end position="25"/>
    </location>
</feature>
<sequence>MVYVIGVAGFIGGFVLGLIALRYILKDRSKEDLLQDKSLRLYGAITWLLAALGGATAMACYTHFWG</sequence>
<keyword evidence="1" id="KW-0812">Transmembrane</keyword>
<dbReference type="AlphaFoldDB" id="G2KP57"/>
<protein>
    <submittedName>
        <fullName evidence="2">Putative membrane protein</fullName>
    </submittedName>
</protein>
<keyword evidence="1" id="KW-1133">Transmembrane helix</keyword>
<gene>
    <name evidence="2" type="ordered locus">MICA_219</name>
</gene>
<reference evidence="2 3" key="1">
    <citation type="journal article" date="2011" name="BMC Genomics">
        <title>Genomic insights into an obligate epibiotic bacterial predator: Micavibrio aeruginosavorus ARL-13.</title>
        <authorList>
            <person name="Wang Z."/>
            <person name="Kadouri D."/>
            <person name="Wu M."/>
        </authorList>
    </citation>
    <scope>NUCLEOTIDE SEQUENCE [LARGE SCALE GENOMIC DNA]</scope>
    <source>
        <strain evidence="2 3">ARL-13</strain>
    </source>
</reference>
<name>G2KP57_MICAA</name>
<dbReference type="STRING" id="856793.MICA_219"/>
<accession>G2KP57</accession>
<dbReference type="Proteomes" id="UP000009286">
    <property type="component" value="Chromosome"/>
</dbReference>
<dbReference type="HOGENOM" id="CLU_2826262_0_0_5"/>
<evidence type="ECO:0000256" key="1">
    <source>
        <dbReference type="SAM" id="Phobius"/>
    </source>
</evidence>
<feature type="transmembrane region" description="Helical" evidence="1">
    <location>
        <begin position="45"/>
        <end position="64"/>
    </location>
</feature>